<proteinExistence type="inferred from homology"/>
<feature type="transmembrane region" description="Helical" evidence="7">
    <location>
        <begin position="489"/>
        <end position="509"/>
    </location>
</feature>
<feature type="transmembrane region" description="Helical" evidence="7">
    <location>
        <begin position="248"/>
        <end position="268"/>
    </location>
</feature>
<dbReference type="CDD" id="cd10325">
    <property type="entry name" value="SLC5sbd_vSGLT"/>
    <property type="match status" value="1"/>
</dbReference>
<dbReference type="InterPro" id="IPR038377">
    <property type="entry name" value="Na/Glc_symporter_sf"/>
</dbReference>
<feature type="transmembrane region" description="Helical" evidence="7">
    <location>
        <begin position="153"/>
        <end position="174"/>
    </location>
</feature>
<dbReference type="Gene3D" id="1.20.1730.10">
    <property type="entry name" value="Sodium/glucose cotransporter"/>
    <property type="match status" value="1"/>
</dbReference>
<feature type="transmembrane region" description="Helical" evidence="7">
    <location>
        <begin position="83"/>
        <end position="103"/>
    </location>
</feature>
<keyword evidence="9" id="KW-1185">Reference proteome</keyword>
<feature type="transmembrane region" description="Helical" evidence="7">
    <location>
        <begin position="186"/>
        <end position="207"/>
    </location>
</feature>
<keyword evidence="5 7" id="KW-0472">Membrane</keyword>
<dbReference type="RefSeq" id="WP_207365412.1">
    <property type="nucleotide sequence ID" value="NZ_JAFMYV010000007.1"/>
</dbReference>
<accession>A0A939GEW8</accession>
<evidence type="ECO:0000256" key="7">
    <source>
        <dbReference type="SAM" id="Phobius"/>
    </source>
</evidence>
<feature type="transmembrane region" description="Helical" evidence="7">
    <location>
        <begin position="6"/>
        <end position="27"/>
    </location>
</feature>
<keyword evidence="4 7" id="KW-1133">Transmembrane helix</keyword>
<dbReference type="InterPro" id="IPR001734">
    <property type="entry name" value="Na/solute_symporter"/>
</dbReference>
<feature type="transmembrane region" description="Helical" evidence="7">
    <location>
        <begin position="426"/>
        <end position="444"/>
    </location>
</feature>
<evidence type="ECO:0000256" key="6">
    <source>
        <dbReference type="RuleBase" id="RU362091"/>
    </source>
</evidence>
<dbReference type="AlphaFoldDB" id="A0A939GEW8"/>
<dbReference type="PANTHER" id="PTHR11819">
    <property type="entry name" value="SOLUTE CARRIER FAMILY 5"/>
    <property type="match status" value="1"/>
</dbReference>
<evidence type="ECO:0000256" key="1">
    <source>
        <dbReference type="ARBA" id="ARBA00004141"/>
    </source>
</evidence>
<comment type="subcellular location">
    <subcellularLocation>
        <location evidence="1">Membrane</location>
        <topology evidence="1">Multi-pass membrane protein</topology>
    </subcellularLocation>
</comment>
<gene>
    <name evidence="8" type="ORF">J2I47_15040</name>
</gene>
<feature type="transmembrane region" description="Helical" evidence="7">
    <location>
        <begin position="124"/>
        <end position="147"/>
    </location>
</feature>
<name>A0A939GEW8_9BACT</name>
<dbReference type="GO" id="GO:0005412">
    <property type="term" value="F:D-glucose:sodium symporter activity"/>
    <property type="evidence" value="ECO:0007669"/>
    <property type="project" value="TreeGrafter"/>
</dbReference>
<comment type="similarity">
    <text evidence="2 6">Belongs to the sodium:solute symporter (SSF) (TC 2.A.21) family.</text>
</comment>
<dbReference type="EMBL" id="JAFMYV010000007">
    <property type="protein sequence ID" value="MBO0937872.1"/>
    <property type="molecule type" value="Genomic_DNA"/>
</dbReference>
<protein>
    <submittedName>
        <fullName evidence="8">Sodium/sugar symporter</fullName>
    </submittedName>
</protein>
<keyword evidence="3 7" id="KW-0812">Transmembrane</keyword>
<dbReference type="NCBIfam" id="TIGR00813">
    <property type="entry name" value="sss"/>
    <property type="match status" value="1"/>
</dbReference>
<evidence type="ECO:0000256" key="4">
    <source>
        <dbReference type="ARBA" id="ARBA00022989"/>
    </source>
</evidence>
<sequence length="549" mass="59914">MNHLAAADYAVFLTYFIIVVGYGYWIYRSRRAGETDTKDFFLAEGSLTWWAIGASLIASNISAEHFIGMAGSGFAMGLAISSYEWIAAATLVIVAVFFIPIYLKNRISTMPQFLAQRYSDTVSTILAIFWLVVYVLVNLTSILYLGAIAIESLAGISFTTCTIGLAVFAIFITLGGMKVIGYTDVIQVVVLIVGGLVVTYLALQLVADKSGVGPASGNGVWNGLLALRTRADDHFHMFFAEGQPHYQALPGMSLVLGGMWINNLYYWGCNQYIVQRALGADLKTARSGILFAAFLKLLIPLIVVIPGIAAYVLYKEGTFQAAMTAGGVVRPDNAYPTLMNLLPTGMKGLAFAALTAAVVASLAGKCNSISTIFTLDIYRKFVDKNASEQKLVNVGRWAVVVSFVVAIIIAPMLRSFDQVYQYIQEYTNFLTPGVFSIFVLGFFWKRATNRAALTVAILTIPLSILFKFWPEISHVFGGQAAEIPFLHRTTWVFGIDMALMVLVSLTDPASVQNPKGLAIDQSMFRVSRSFLVGSVVIAAILIGLYAKFW</sequence>
<dbReference type="PANTHER" id="PTHR11819:SF195">
    <property type="entry name" value="SODIUM_GLUCOSE COTRANSPORTER 4"/>
    <property type="match status" value="1"/>
</dbReference>
<evidence type="ECO:0000256" key="3">
    <source>
        <dbReference type="ARBA" id="ARBA00022692"/>
    </source>
</evidence>
<feature type="transmembrane region" description="Helical" evidence="7">
    <location>
        <begin position="289"/>
        <end position="314"/>
    </location>
</feature>
<evidence type="ECO:0000256" key="5">
    <source>
        <dbReference type="ARBA" id="ARBA00023136"/>
    </source>
</evidence>
<dbReference type="PROSITE" id="PS50283">
    <property type="entry name" value="NA_SOLUT_SYMP_3"/>
    <property type="match status" value="1"/>
</dbReference>
<feature type="transmembrane region" description="Helical" evidence="7">
    <location>
        <begin position="451"/>
        <end position="469"/>
    </location>
</feature>
<evidence type="ECO:0000256" key="2">
    <source>
        <dbReference type="ARBA" id="ARBA00006434"/>
    </source>
</evidence>
<feature type="transmembrane region" description="Helical" evidence="7">
    <location>
        <begin position="530"/>
        <end position="548"/>
    </location>
</feature>
<evidence type="ECO:0000313" key="8">
    <source>
        <dbReference type="EMBL" id="MBO0937872.1"/>
    </source>
</evidence>
<dbReference type="Proteomes" id="UP000664034">
    <property type="component" value="Unassembled WGS sequence"/>
</dbReference>
<comment type="caution">
    <text evidence="8">The sequence shown here is derived from an EMBL/GenBank/DDBJ whole genome shotgun (WGS) entry which is preliminary data.</text>
</comment>
<feature type="transmembrane region" description="Helical" evidence="7">
    <location>
        <begin position="349"/>
        <end position="373"/>
    </location>
</feature>
<feature type="transmembrane region" description="Helical" evidence="7">
    <location>
        <begin position="39"/>
        <end position="63"/>
    </location>
</feature>
<dbReference type="GO" id="GO:0005886">
    <property type="term" value="C:plasma membrane"/>
    <property type="evidence" value="ECO:0007669"/>
    <property type="project" value="TreeGrafter"/>
</dbReference>
<dbReference type="Pfam" id="PF00474">
    <property type="entry name" value="SSF"/>
    <property type="match status" value="1"/>
</dbReference>
<reference evidence="8" key="1">
    <citation type="submission" date="2021-03" db="EMBL/GenBank/DDBJ databases">
        <title>Fibrella sp. HMF5335 genome sequencing and assembly.</title>
        <authorList>
            <person name="Kang H."/>
            <person name="Kim H."/>
            <person name="Bae S."/>
            <person name="Joh K."/>
        </authorList>
    </citation>
    <scope>NUCLEOTIDE SEQUENCE</scope>
    <source>
        <strain evidence="8">HMF5335</strain>
    </source>
</reference>
<evidence type="ECO:0000313" key="9">
    <source>
        <dbReference type="Proteomes" id="UP000664034"/>
    </source>
</evidence>
<organism evidence="8 9">
    <name type="scientific">Fibrella rubiginis</name>
    <dbReference type="NCBI Taxonomy" id="2817060"/>
    <lineage>
        <taxon>Bacteria</taxon>
        <taxon>Pseudomonadati</taxon>
        <taxon>Bacteroidota</taxon>
        <taxon>Cytophagia</taxon>
        <taxon>Cytophagales</taxon>
        <taxon>Spirosomataceae</taxon>
        <taxon>Fibrella</taxon>
    </lineage>
</organism>
<feature type="transmembrane region" description="Helical" evidence="7">
    <location>
        <begin position="394"/>
        <end position="414"/>
    </location>
</feature>